<dbReference type="Pfam" id="PF03110">
    <property type="entry name" value="SBP"/>
    <property type="match status" value="1"/>
</dbReference>
<name>A0A8J5HSV9_ZINOF</name>
<evidence type="ECO:0000313" key="13">
    <source>
        <dbReference type="Proteomes" id="UP000734854"/>
    </source>
</evidence>
<feature type="domain" description="SBP-type" evidence="11">
    <location>
        <begin position="63"/>
        <end position="140"/>
    </location>
</feature>
<keyword evidence="4" id="KW-0862">Zinc</keyword>
<dbReference type="AlphaFoldDB" id="A0A8J5HSV9"/>
<feature type="compositionally biased region" description="Basic residues" evidence="10">
    <location>
        <begin position="129"/>
        <end position="140"/>
    </location>
</feature>
<dbReference type="PROSITE" id="PS51141">
    <property type="entry name" value="ZF_SBP"/>
    <property type="match status" value="1"/>
</dbReference>
<keyword evidence="6" id="KW-0238">DNA-binding</keyword>
<evidence type="ECO:0000256" key="8">
    <source>
        <dbReference type="ARBA" id="ARBA00023242"/>
    </source>
</evidence>
<keyword evidence="13" id="KW-1185">Reference proteome</keyword>
<sequence>MSSGSIGPSGGCASEDDSLHGLMFGKKIYFEDGAGGGGDNKVPPARRARGVALGGGGQQQAPPPRCQVEGCEADLSGLKAYYCRHKVCGMHSKAPKVIVGGIEQRFCQQCSRFHQLTEFDQGKRSCRRRLAGHNERRRKPPTGPFTSRYGQFPRSFDEPGRFRSFLMDFSYPKNGRDICSGNLVTSNQWHQVVDAPSSGIAPMLEAHPYLQGSPGHQILLSSPELQPAGDCLAGALDGSCALSLLSSTTQPRGSNTSKSQVPSSSFNPFASNSYMANTWGFRDPGSRSHSSHETEPGTGNFSGELELALQGSRQYLDHNGYSHSDHMIHHRSL</sequence>
<feature type="compositionally biased region" description="Polar residues" evidence="10">
    <location>
        <begin position="248"/>
        <end position="261"/>
    </location>
</feature>
<evidence type="ECO:0000256" key="1">
    <source>
        <dbReference type="ARBA" id="ARBA00004123"/>
    </source>
</evidence>
<feature type="region of interest" description="Disordered" evidence="10">
    <location>
        <begin position="248"/>
        <end position="267"/>
    </location>
</feature>
<keyword evidence="3 9" id="KW-0863">Zinc-finger</keyword>
<evidence type="ECO:0000256" key="2">
    <source>
        <dbReference type="ARBA" id="ARBA00022723"/>
    </source>
</evidence>
<evidence type="ECO:0000256" key="4">
    <source>
        <dbReference type="ARBA" id="ARBA00022833"/>
    </source>
</evidence>
<evidence type="ECO:0000256" key="3">
    <source>
        <dbReference type="ARBA" id="ARBA00022771"/>
    </source>
</evidence>
<evidence type="ECO:0000259" key="11">
    <source>
        <dbReference type="PROSITE" id="PS51141"/>
    </source>
</evidence>
<evidence type="ECO:0000256" key="5">
    <source>
        <dbReference type="ARBA" id="ARBA00023015"/>
    </source>
</evidence>
<keyword evidence="5" id="KW-0805">Transcription regulation</keyword>
<proteinExistence type="predicted"/>
<keyword evidence="7" id="KW-0804">Transcription</keyword>
<dbReference type="EMBL" id="JACMSC010000002">
    <property type="protein sequence ID" value="KAG6534832.1"/>
    <property type="molecule type" value="Genomic_DNA"/>
</dbReference>
<feature type="region of interest" description="Disordered" evidence="10">
    <location>
        <begin position="129"/>
        <end position="151"/>
    </location>
</feature>
<evidence type="ECO:0000256" key="10">
    <source>
        <dbReference type="SAM" id="MobiDB-lite"/>
    </source>
</evidence>
<gene>
    <name evidence="12" type="ORF">ZIOFF_008736</name>
</gene>
<dbReference type="GO" id="GO:0005634">
    <property type="term" value="C:nucleus"/>
    <property type="evidence" value="ECO:0007669"/>
    <property type="project" value="UniProtKB-SubCell"/>
</dbReference>
<accession>A0A8J5HSV9</accession>
<dbReference type="InterPro" id="IPR004333">
    <property type="entry name" value="SBP_dom"/>
</dbReference>
<feature type="compositionally biased region" description="Basic and acidic residues" evidence="10">
    <location>
        <begin position="284"/>
        <end position="295"/>
    </location>
</feature>
<evidence type="ECO:0000313" key="12">
    <source>
        <dbReference type="EMBL" id="KAG6534832.1"/>
    </source>
</evidence>
<dbReference type="PANTHER" id="PTHR31251">
    <property type="entry name" value="SQUAMOSA PROMOTER-BINDING-LIKE PROTEIN 4"/>
    <property type="match status" value="1"/>
</dbReference>
<dbReference type="GO" id="GO:0008270">
    <property type="term" value="F:zinc ion binding"/>
    <property type="evidence" value="ECO:0007669"/>
    <property type="project" value="UniProtKB-KW"/>
</dbReference>
<keyword evidence="8" id="KW-0539">Nucleus</keyword>
<dbReference type="FunFam" id="4.10.1100.10:FF:000001">
    <property type="entry name" value="Squamosa promoter-binding-like protein 14"/>
    <property type="match status" value="1"/>
</dbReference>
<protein>
    <recommendedName>
        <fullName evidence="11">SBP-type domain-containing protein</fullName>
    </recommendedName>
</protein>
<evidence type="ECO:0000256" key="9">
    <source>
        <dbReference type="PROSITE-ProRule" id="PRU00470"/>
    </source>
</evidence>
<comment type="subcellular location">
    <subcellularLocation>
        <location evidence="1">Nucleus</location>
    </subcellularLocation>
</comment>
<evidence type="ECO:0000256" key="6">
    <source>
        <dbReference type="ARBA" id="ARBA00023125"/>
    </source>
</evidence>
<keyword evidence="2" id="KW-0479">Metal-binding</keyword>
<dbReference type="PANTHER" id="PTHR31251:SF226">
    <property type="entry name" value="SQUAMOSA PROMOTER-BINDING-LIKE PROTEIN 6"/>
    <property type="match status" value="1"/>
</dbReference>
<organism evidence="12 13">
    <name type="scientific">Zingiber officinale</name>
    <name type="common">Ginger</name>
    <name type="synonym">Amomum zingiber</name>
    <dbReference type="NCBI Taxonomy" id="94328"/>
    <lineage>
        <taxon>Eukaryota</taxon>
        <taxon>Viridiplantae</taxon>
        <taxon>Streptophyta</taxon>
        <taxon>Embryophyta</taxon>
        <taxon>Tracheophyta</taxon>
        <taxon>Spermatophyta</taxon>
        <taxon>Magnoliopsida</taxon>
        <taxon>Liliopsida</taxon>
        <taxon>Zingiberales</taxon>
        <taxon>Zingiberaceae</taxon>
        <taxon>Zingiber</taxon>
    </lineage>
</organism>
<dbReference type="Proteomes" id="UP000734854">
    <property type="component" value="Unassembled WGS sequence"/>
</dbReference>
<dbReference type="OrthoDB" id="514967at2759"/>
<evidence type="ECO:0000256" key="7">
    <source>
        <dbReference type="ARBA" id="ARBA00023163"/>
    </source>
</evidence>
<comment type="caution">
    <text evidence="12">The sequence shown here is derived from an EMBL/GenBank/DDBJ whole genome shotgun (WGS) entry which is preliminary data.</text>
</comment>
<feature type="region of interest" description="Disordered" evidence="10">
    <location>
        <begin position="280"/>
        <end position="303"/>
    </location>
</feature>
<reference evidence="12 13" key="1">
    <citation type="submission" date="2020-08" db="EMBL/GenBank/DDBJ databases">
        <title>Plant Genome Project.</title>
        <authorList>
            <person name="Zhang R.-G."/>
        </authorList>
    </citation>
    <scope>NUCLEOTIDE SEQUENCE [LARGE SCALE GENOMIC DNA]</scope>
    <source>
        <tissue evidence="12">Rhizome</tissue>
    </source>
</reference>
<dbReference type="InterPro" id="IPR044817">
    <property type="entry name" value="SBP-like"/>
</dbReference>
<dbReference type="GO" id="GO:0003677">
    <property type="term" value="F:DNA binding"/>
    <property type="evidence" value="ECO:0007669"/>
    <property type="project" value="UniProtKB-KW"/>
</dbReference>